<comment type="caution">
    <text evidence="2">The sequence shown here is derived from an EMBL/GenBank/DDBJ whole genome shotgun (WGS) entry which is preliminary data.</text>
</comment>
<evidence type="ECO:0000313" key="2">
    <source>
        <dbReference type="EMBL" id="MBP3983141.1"/>
    </source>
</evidence>
<gene>
    <name evidence="2" type="ORF">J5837_01785</name>
</gene>
<dbReference type="AlphaFoldDB" id="A0A940X0X5"/>
<accession>A0A940X0X5</accession>
<feature type="transmembrane region" description="Helical" evidence="1">
    <location>
        <begin position="20"/>
        <end position="43"/>
    </location>
</feature>
<reference evidence="2" key="2">
    <citation type="submission" date="2021-03" db="EMBL/GenBank/DDBJ databases">
        <authorList>
            <person name="Cao W."/>
        </authorList>
    </citation>
    <scope>NUCLEOTIDE SEQUENCE</scope>
    <source>
        <strain evidence="2">110414</strain>
    </source>
</reference>
<reference evidence="2" key="1">
    <citation type="journal article" date="2016" name="Int. J. Syst. Evol. Microbiol.">
        <title>Pseudoxanthomonas helianthi sp. nov., isolated from roots of Jerusalem artichoke (Helianthus tuberosus).</title>
        <authorList>
            <person name="Kittiwongwattana C."/>
            <person name="Thawai C."/>
        </authorList>
    </citation>
    <scope>NUCLEOTIDE SEQUENCE</scope>
    <source>
        <strain evidence="2">110414</strain>
    </source>
</reference>
<evidence type="ECO:0008006" key="4">
    <source>
        <dbReference type="Google" id="ProtNLM"/>
    </source>
</evidence>
<dbReference type="RefSeq" id="WP_210535006.1">
    <property type="nucleotide sequence ID" value="NZ_JAGKTC010000001.1"/>
</dbReference>
<keyword evidence="3" id="KW-1185">Reference proteome</keyword>
<feature type="transmembrane region" description="Helical" evidence="1">
    <location>
        <begin position="127"/>
        <end position="144"/>
    </location>
</feature>
<dbReference type="Proteomes" id="UP000673447">
    <property type="component" value="Unassembled WGS sequence"/>
</dbReference>
<keyword evidence="1" id="KW-1133">Transmembrane helix</keyword>
<keyword evidence="1" id="KW-0472">Membrane</keyword>
<feature type="transmembrane region" description="Helical" evidence="1">
    <location>
        <begin position="150"/>
        <end position="176"/>
    </location>
</feature>
<dbReference type="EMBL" id="JAGKTC010000001">
    <property type="protein sequence ID" value="MBP3983141.1"/>
    <property type="molecule type" value="Genomic_DNA"/>
</dbReference>
<keyword evidence="1" id="KW-0812">Transmembrane</keyword>
<feature type="transmembrane region" description="Helical" evidence="1">
    <location>
        <begin position="101"/>
        <end position="120"/>
    </location>
</feature>
<feature type="transmembrane region" description="Helical" evidence="1">
    <location>
        <begin position="288"/>
        <end position="305"/>
    </location>
</feature>
<dbReference type="InterPro" id="IPR045691">
    <property type="entry name" value="DUF6056"/>
</dbReference>
<name>A0A940X0X5_9GAMM</name>
<proteinExistence type="predicted"/>
<feature type="transmembrane region" description="Helical" evidence="1">
    <location>
        <begin position="347"/>
        <end position="365"/>
    </location>
</feature>
<feature type="transmembrane region" description="Helical" evidence="1">
    <location>
        <begin position="188"/>
        <end position="215"/>
    </location>
</feature>
<feature type="transmembrane region" description="Helical" evidence="1">
    <location>
        <begin position="317"/>
        <end position="335"/>
    </location>
</feature>
<organism evidence="2 3">
    <name type="scientific">Pseudoxanthomonas helianthi</name>
    <dbReference type="NCBI Taxonomy" id="1453541"/>
    <lineage>
        <taxon>Bacteria</taxon>
        <taxon>Pseudomonadati</taxon>
        <taxon>Pseudomonadota</taxon>
        <taxon>Gammaproteobacteria</taxon>
        <taxon>Lysobacterales</taxon>
        <taxon>Lysobacteraceae</taxon>
        <taxon>Pseudoxanthomonas</taxon>
    </lineage>
</organism>
<feature type="transmembrane region" description="Helical" evidence="1">
    <location>
        <begin position="377"/>
        <end position="396"/>
    </location>
</feature>
<protein>
    <recommendedName>
        <fullName evidence="4">Transmembrane protein</fullName>
    </recommendedName>
</protein>
<feature type="transmembrane region" description="Helical" evidence="1">
    <location>
        <begin position="77"/>
        <end position="95"/>
    </location>
</feature>
<sequence length="481" mass="52615">MNGLLGMHTSPFFRRPSWQLSLALFPFLIAAILALVAPFYTFLQTDDFCTFARVIHREHGNPFADAAYMYQNWSGRYSAMFTVSLVATISLFVPVGLAYSLSLACFLILFALACLAISPLIDTNRRVSVPFAAILFASTLIAMPSKLEQYLWLTGAAVYFIGTSLLFVLILVMSAPRADRTRAIPREVLIGALIALITGFNEFLAIVTGACVLWFGFRDIRAEKKNWHQAILRLTIFAAAFATTILAPGNFARDSTSVTARHEIGNATALAIKSLWQFAHGMSEQQTLPIFAALVGSAAVGAMVARGRSKIRDWAPVALILLCSLPMHLWVYSFLTGEAAPGRVLNQAFMHVTAAGCLVAAAIGSRLSALSEHNPTSWAAALLGLAGIFLIASPSFRSFARVAHEFAPRWHAQQLERHRGFGSLPRPISQPAYVRPYSLGDSSPPVFAGADVTSSPENWINRCVADYYEANSVILMRRTQY</sequence>
<evidence type="ECO:0000256" key="1">
    <source>
        <dbReference type="SAM" id="Phobius"/>
    </source>
</evidence>
<feature type="transmembrane region" description="Helical" evidence="1">
    <location>
        <begin position="230"/>
        <end position="252"/>
    </location>
</feature>
<evidence type="ECO:0000313" key="3">
    <source>
        <dbReference type="Proteomes" id="UP000673447"/>
    </source>
</evidence>
<dbReference type="Pfam" id="PF19528">
    <property type="entry name" value="DUF6056"/>
    <property type="match status" value="1"/>
</dbReference>